<feature type="transmembrane region" description="Helical" evidence="10">
    <location>
        <begin position="421"/>
        <end position="442"/>
    </location>
</feature>
<dbReference type="GO" id="GO:0009252">
    <property type="term" value="P:peptidoglycan biosynthetic process"/>
    <property type="evidence" value="ECO:0007669"/>
    <property type="project" value="UniProtKB-UniRule"/>
</dbReference>
<evidence type="ECO:0000256" key="5">
    <source>
        <dbReference type="ARBA" id="ARBA00022984"/>
    </source>
</evidence>
<keyword evidence="6 10" id="KW-1133">Transmembrane helix</keyword>
<feature type="transmembrane region" description="Helical" evidence="10">
    <location>
        <begin position="100"/>
        <end position="124"/>
    </location>
</feature>
<dbReference type="GO" id="GO:0005886">
    <property type="term" value="C:plasma membrane"/>
    <property type="evidence" value="ECO:0007669"/>
    <property type="project" value="UniProtKB-SubCell"/>
</dbReference>
<dbReference type="GO" id="GO:0008360">
    <property type="term" value="P:regulation of cell shape"/>
    <property type="evidence" value="ECO:0007669"/>
    <property type="project" value="UniProtKB-UniRule"/>
</dbReference>
<feature type="transmembrane region" description="Helical" evidence="10">
    <location>
        <begin position="326"/>
        <end position="349"/>
    </location>
</feature>
<comment type="function">
    <text evidence="8 10 11">Involved in peptidoglycan biosynthesis. Transports lipid-linked peptidoglycan precursors from the inner to the outer leaflet of the cytoplasmic membrane.</text>
</comment>
<comment type="pathway">
    <text evidence="10">Cell wall biogenesis; peptidoglycan biosynthesis.</text>
</comment>
<accession>A0A3S4DDL2</accession>
<feature type="transmembrane region" description="Helical" evidence="10">
    <location>
        <begin position="287"/>
        <end position="305"/>
    </location>
</feature>
<comment type="subcellular location">
    <subcellularLocation>
        <location evidence="10">Cell inner membrane</location>
        <topology evidence="10">Multi-pass membrane protein</topology>
    </subcellularLocation>
    <subcellularLocation>
        <location evidence="1">Cell membrane</location>
        <topology evidence="1">Multi-pass membrane protein</topology>
    </subcellularLocation>
</comment>
<keyword evidence="10" id="KW-0997">Cell inner membrane</keyword>
<dbReference type="PANTHER" id="PTHR47019">
    <property type="entry name" value="LIPID II FLIPPASE MURJ"/>
    <property type="match status" value="1"/>
</dbReference>
<comment type="caution">
    <text evidence="13">The sequence shown here is derived from an EMBL/GenBank/DDBJ whole genome shotgun (WGS) entry which is preliminary data.</text>
</comment>
<dbReference type="AlphaFoldDB" id="A0A3S4DDL2"/>
<comment type="similarity">
    <text evidence="9 10 11">Belongs to the MurJ/MviN family.</text>
</comment>
<evidence type="ECO:0000256" key="8">
    <source>
        <dbReference type="ARBA" id="ARBA00060041"/>
    </source>
</evidence>
<feature type="transmembrane region" description="Helical" evidence="10">
    <location>
        <begin position="454"/>
        <end position="475"/>
    </location>
</feature>
<dbReference type="GO" id="GO:0034204">
    <property type="term" value="P:lipid translocation"/>
    <property type="evidence" value="ECO:0007669"/>
    <property type="project" value="TreeGrafter"/>
</dbReference>
<sequence length="547" mass="54580">MAQPQPAGASGALARDVGTLGAATLASRVLAFLRDAGIAALVGAGPLADAYFAALQIPNLFRRLLAEGALNGAFVPLWLRLRERDGGEAARRFAEGALGVMALGLGVATLLLVLAAPLAVRVIAPGFAPDGERFALAADLVRIAAPYVAIAGCVAVLGAILSAERRVGAVALGPIAFNGVLLTAVAGLLIAGPAAAGRAGDVLAAAIVVAGLGQMVLIGGAVLRLPVRPRRPRLALSPEGRRLFGLAGPGLVAGGIPQLTLIAGAMIASPSPAAVSWLYYADRLYELPLGVVSVAIAAVMGPVIAGRVRSGSAAEVAAAQARAMELAIGLALPSAIAFVLLAVPIARTLFERGAFVAHDTAMVAAALAAIAAGLPGHVAEKVLGAISFAREDTRTPMLAALAGLAAAVAGGLLLFPAYGHIGVAAAIAAASYVGSAVLAVVLGRRGWLRRDAAAAGRLARIVIAAAVMGLALAAARLLADGFGVPASTLGRAAVLALLLATGLAVYLGALRLLGVIGAADWRALRRGRPLRPEGNGGTPRPRPEELS</sequence>
<keyword evidence="7 10" id="KW-0472">Membrane</keyword>
<evidence type="ECO:0000313" key="13">
    <source>
        <dbReference type="EMBL" id="VCU07683.1"/>
    </source>
</evidence>
<dbReference type="HAMAP" id="MF_02078">
    <property type="entry name" value="MurJ_MviN"/>
    <property type="match status" value="1"/>
</dbReference>
<feature type="transmembrane region" description="Helical" evidence="10">
    <location>
        <begin position="202"/>
        <end position="223"/>
    </location>
</feature>
<feature type="transmembrane region" description="Helical" evidence="10">
    <location>
        <begin position="495"/>
        <end position="519"/>
    </location>
</feature>
<evidence type="ECO:0000256" key="10">
    <source>
        <dbReference type="HAMAP-Rule" id="MF_02078"/>
    </source>
</evidence>
<dbReference type="GO" id="GO:0071555">
    <property type="term" value="P:cell wall organization"/>
    <property type="evidence" value="ECO:0007669"/>
    <property type="project" value="UniProtKB-UniRule"/>
</dbReference>
<dbReference type="NCBIfam" id="TIGR01695">
    <property type="entry name" value="murJ_mviN"/>
    <property type="match status" value="1"/>
</dbReference>
<keyword evidence="10 11" id="KW-0961">Cell wall biogenesis/degradation</keyword>
<keyword evidence="4 10" id="KW-0133">Cell shape</keyword>
<evidence type="ECO:0000313" key="14">
    <source>
        <dbReference type="Proteomes" id="UP000289200"/>
    </source>
</evidence>
<feature type="transmembrane region" description="Helical" evidence="10">
    <location>
        <begin position="144"/>
        <end position="163"/>
    </location>
</feature>
<evidence type="ECO:0000256" key="6">
    <source>
        <dbReference type="ARBA" id="ARBA00022989"/>
    </source>
</evidence>
<dbReference type="InterPro" id="IPR004268">
    <property type="entry name" value="MurJ"/>
</dbReference>
<keyword evidence="10 11" id="KW-0813">Transport</keyword>
<evidence type="ECO:0000256" key="7">
    <source>
        <dbReference type="ARBA" id="ARBA00023136"/>
    </source>
</evidence>
<dbReference type="EMBL" id="UWOC01000046">
    <property type="protein sequence ID" value="VCU07683.1"/>
    <property type="molecule type" value="Genomic_DNA"/>
</dbReference>
<dbReference type="Pfam" id="PF03023">
    <property type="entry name" value="MurJ"/>
    <property type="match status" value="1"/>
</dbReference>
<feature type="transmembrane region" description="Helical" evidence="10">
    <location>
        <begin position="355"/>
        <end position="374"/>
    </location>
</feature>
<keyword evidence="2 10" id="KW-1003">Cell membrane</keyword>
<dbReference type="PRINTS" id="PR01806">
    <property type="entry name" value="VIRFACTRMVIN"/>
</dbReference>
<feature type="region of interest" description="Disordered" evidence="12">
    <location>
        <begin position="528"/>
        <end position="547"/>
    </location>
</feature>
<dbReference type="UniPathway" id="UPA00219"/>
<reference evidence="14" key="1">
    <citation type="submission" date="2018-10" db="EMBL/GenBank/DDBJ databases">
        <authorList>
            <person name="Peiro R."/>
            <person name="Begona"/>
            <person name="Cbmso G."/>
            <person name="Lopez M."/>
            <person name="Gonzalez S."/>
            <person name="Sacristan E."/>
            <person name="Castillo E."/>
        </authorList>
    </citation>
    <scope>NUCLEOTIDE SEQUENCE [LARGE SCALE GENOMIC DNA]</scope>
</reference>
<dbReference type="PANTHER" id="PTHR47019:SF1">
    <property type="entry name" value="LIPID II FLIPPASE MURJ"/>
    <property type="match status" value="1"/>
</dbReference>
<evidence type="ECO:0000256" key="11">
    <source>
        <dbReference type="PIRNR" id="PIRNR002869"/>
    </source>
</evidence>
<feature type="transmembrane region" description="Helical" evidence="10">
    <location>
        <begin position="243"/>
        <end position="267"/>
    </location>
</feature>
<dbReference type="Proteomes" id="UP000289200">
    <property type="component" value="Unassembled WGS sequence"/>
</dbReference>
<feature type="transmembrane region" description="Helical" evidence="10">
    <location>
        <begin position="175"/>
        <end position="196"/>
    </location>
</feature>
<evidence type="ECO:0000256" key="9">
    <source>
        <dbReference type="ARBA" id="ARBA00061532"/>
    </source>
</evidence>
<gene>
    <name evidence="13" type="primary">murJ_1</name>
    <name evidence="10" type="synonym">murJ</name>
    <name evidence="13" type="ORF">RHODGE_RHODGE_00766</name>
</gene>
<keyword evidence="14" id="KW-1185">Reference proteome</keyword>
<evidence type="ECO:0000256" key="3">
    <source>
        <dbReference type="ARBA" id="ARBA00022692"/>
    </source>
</evidence>
<evidence type="ECO:0000256" key="12">
    <source>
        <dbReference type="SAM" id="MobiDB-lite"/>
    </source>
</evidence>
<dbReference type="PIRSF" id="PIRSF002869">
    <property type="entry name" value="MviN"/>
    <property type="match status" value="1"/>
</dbReference>
<evidence type="ECO:0000256" key="4">
    <source>
        <dbReference type="ARBA" id="ARBA00022960"/>
    </source>
</evidence>
<protein>
    <recommendedName>
        <fullName evidence="10">Probable lipid II flippase MurJ</fullName>
    </recommendedName>
</protein>
<name>A0A3S4DDL2_9BRAD</name>
<dbReference type="OrthoDB" id="9816572at2"/>
<dbReference type="InterPro" id="IPR051050">
    <property type="entry name" value="Lipid_II_flippase_MurJ/MviN"/>
</dbReference>
<dbReference type="GO" id="GO:0015648">
    <property type="term" value="F:lipid-linked peptidoglycan transporter activity"/>
    <property type="evidence" value="ECO:0007669"/>
    <property type="project" value="UniProtKB-UniRule"/>
</dbReference>
<feature type="transmembrane region" description="Helical" evidence="10">
    <location>
        <begin position="395"/>
        <end position="415"/>
    </location>
</feature>
<keyword evidence="5 10" id="KW-0573">Peptidoglycan synthesis</keyword>
<evidence type="ECO:0000256" key="2">
    <source>
        <dbReference type="ARBA" id="ARBA00022475"/>
    </source>
</evidence>
<proteinExistence type="inferred from homology"/>
<dbReference type="RefSeq" id="WP_129607840.1">
    <property type="nucleotide sequence ID" value="NZ_UWOC01000046.1"/>
</dbReference>
<evidence type="ECO:0000256" key="1">
    <source>
        <dbReference type="ARBA" id="ARBA00004651"/>
    </source>
</evidence>
<keyword evidence="3 10" id="KW-0812">Transmembrane</keyword>
<organism evidence="13 14">
    <name type="scientific">Rhodoplanes serenus</name>
    <dbReference type="NCBI Taxonomy" id="200615"/>
    <lineage>
        <taxon>Bacteria</taxon>
        <taxon>Pseudomonadati</taxon>
        <taxon>Pseudomonadota</taxon>
        <taxon>Alphaproteobacteria</taxon>
        <taxon>Hyphomicrobiales</taxon>
        <taxon>Nitrobacteraceae</taxon>
        <taxon>Rhodoplanes</taxon>
    </lineage>
</organism>